<keyword evidence="4 7" id="KW-0812">Transmembrane</keyword>
<evidence type="ECO:0000256" key="5">
    <source>
        <dbReference type="ARBA" id="ARBA00022989"/>
    </source>
</evidence>
<feature type="transmembrane region" description="Helical" evidence="7">
    <location>
        <begin position="318"/>
        <end position="338"/>
    </location>
</feature>
<feature type="transmembrane region" description="Helical" evidence="7">
    <location>
        <begin position="558"/>
        <end position="577"/>
    </location>
</feature>
<evidence type="ECO:0000256" key="4">
    <source>
        <dbReference type="ARBA" id="ARBA00022692"/>
    </source>
</evidence>
<evidence type="ECO:0000256" key="2">
    <source>
        <dbReference type="ARBA" id="ARBA00010157"/>
    </source>
</evidence>
<feature type="transmembrane region" description="Helical" evidence="7">
    <location>
        <begin position="638"/>
        <end position="660"/>
    </location>
</feature>
<name>A0ABW0GQL6_9MICO</name>
<dbReference type="Proteomes" id="UP001596122">
    <property type="component" value="Unassembled WGS sequence"/>
</dbReference>
<organism evidence="9 10">
    <name type="scientific">Aquipuribacter nitratireducens</name>
    <dbReference type="NCBI Taxonomy" id="650104"/>
    <lineage>
        <taxon>Bacteria</taxon>
        <taxon>Bacillati</taxon>
        <taxon>Actinomycetota</taxon>
        <taxon>Actinomycetes</taxon>
        <taxon>Micrococcales</taxon>
        <taxon>Intrasporangiaceae</taxon>
        <taxon>Aquipuribacter</taxon>
    </lineage>
</organism>
<feature type="domain" description="SSD" evidence="8">
    <location>
        <begin position="219"/>
        <end position="340"/>
    </location>
</feature>
<sequence length="743" mass="76768">MLSALARGISRRPVLVLVLAGLALALAAWSAFAMGGGLFGKATDGGFDDARSESSVAAAVSTEELGRTDVDVLVTYTSPGRTVADPEFADAVTQTLDDVVAEHADVVDEVVNPLAAPDPAATGLVSADGTTVVALVRLVGEDDAERSAVYAEEVADDLVAPSPLETRRGGLAAVNADISRQVGADLALAEGVMVPIVLLLLVVFLGGLVAGSLPLAIGAFAIVGAFGMVSLIGEVTDVSIFSVNVITALGLGLAVDYGLLLVARFREELTPGRPVPDALEATLTTAGRTVLVSGLTVAVSLAAMLFFPFMFVRSLGTGAIAAVVLAMLAALTVLPAILRLLGRRVDAVGLPFRRGTRAGADRTDGAWARIARGVMRRPVVVVVGVVALLAVLVAPVADLRLGGVDVRALPERAESRQAAETVDEQLPWLSTDAAQVVAVGADGSALDATQQAAVVDAVEAAAGTPARVEATSGTAVRLSVPLADSDPFSAASRELVTDLRDVSVDGVDVLVTGDTAYFVDRLDVITDRLPLAVGFVVVAELLLLFWAFGSVLLPVKAALLNTATIAATFGVLVWAFGEGNLSGVLGFTETGFLETSQLVVIVAIAFGLSMDYEVFLLSRMREEWDATGDNTTAVANGLQRTGGIVTAAALLLGLVVGGFMLGDVTFIQMIGLGLAFALLLDATVVRALLVPATMRLVGSANWWAPGPLARWWERYGLREEPAAVAVVPQPRHRAETPEEALVG</sequence>
<accession>A0ABW0GQL6</accession>
<evidence type="ECO:0000256" key="3">
    <source>
        <dbReference type="ARBA" id="ARBA00022475"/>
    </source>
</evidence>
<dbReference type="RefSeq" id="WP_340268046.1">
    <property type="nucleotide sequence ID" value="NZ_JBBEOG010000002.1"/>
</dbReference>
<evidence type="ECO:0000313" key="10">
    <source>
        <dbReference type="Proteomes" id="UP001596122"/>
    </source>
</evidence>
<comment type="subcellular location">
    <subcellularLocation>
        <location evidence="1">Cell membrane</location>
        <topology evidence="1">Multi-pass membrane protein</topology>
    </subcellularLocation>
</comment>
<dbReference type="PROSITE" id="PS50156">
    <property type="entry name" value="SSD"/>
    <property type="match status" value="1"/>
</dbReference>
<protein>
    <submittedName>
        <fullName evidence="9">MMPL family transporter</fullName>
    </submittedName>
</protein>
<dbReference type="EMBL" id="JBHSLD010000007">
    <property type="protein sequence ID" value="MFC5380556.1"/>
    <property type="molecule type" value="Genomic_DNA"/>
</dbReference>
<reference evidence="10" key="1">
    <citation type="journal article" date="2019" name="Int. J. Syst. Evol. Microbiol.">
        <title>The Global Catalogue of Microorganisms (GCM) 10K type strain sequencing project: providing services to taxonomists for standard genome sequencing and annotation.</title>
        <authorList>
            <consortium name="The Broad Institute Genomics Platform"/>
            <consortium name="The Broad Institute Genome Sequencing Center for Infectious Disease"/>
            <person name="Wu L."/>
            <person name="Ma J."/>
        </authorList>
    </citation>
    <scope>NUCLEOTIDE SEQUENCE [LARGE SCALE GENOMIC DNA]</scope>
    <source>
        <strain evidence="10">CCUG 43114</strain>
    </source>
</reference>
<feature type="transmembrane region" description="Helical" evidence="7">
    <location>
        <begin position="213"/>
        <end position="232"/>
    </location>
</feature>
<dbReference type="PANTHER" id="PTHR33406:SF11">
    <property type="entry name" value="MEMBRANE PROTEIN SCO6666-RELATED"/>
    <property type="match status" value="1"/>
</dbReference>
<keyword evidence="6 7" id="KW-0472">Membrane</keyword>
<comment type="caution">
    <text evidence="9">The sequence shown here is derived from an EMBL/GenBank/DDBJ whole genome shotgun (WGS) entry which is preliminary data.</text>
</comment>
<dbReference type="SUPFAM" id="SSF82866">
    <property type="entry name" value="Multidrug efflux transporter AcrB transmembrane domain"/>
    <property type="match status" value="2"/>
</dbReference>
<dbReference type="InterPro" id="IPR004869">
    <property type="entry name" value="MMPL_dom"/>
</dbReference>
<evidence type="ECO:0000259" key="8">
    <source>
        <dbReference type="PROSITE" id="PS50156"/>
    </source>
</evidence>
<feature type="transmembrane region" description="Helical" evidence="7">
    <location>
        <begin position="531"/>
        <end position="553"/>
    </location>
</feature>
<dbReference type="InterPro" id="IPR000731">
    <property type="entry name" value="SSD"/>
</dbReference>
<evidence type="ECO:0000256" key="7">
    <source>
        <dbReference type="SAM" id="Phobius"/>
    </source>
</evidence>
<dbReference type="Pfam" id="PF03176">
    <property type="entry name" value="MMPL"/>
    <property type="match status" value="2"/>
</dbReference>
<feature type="transmembrane region" description="Helical" evidence="7">
    <location>
        <begin position="186"/>
        <end position="206"/>
    </location>
</feature>
<feature type="transmembrane region" description="Helical" evidence="7">
    <location>
        <begin position="666"/>
        <end position="689"/>
    </location>
</feature>
<dbReference type="Gene3D" id="1.20.1640.10">
    <property type="entry name" value="Multidrug efflux transporter AcrB transmembrane domain"/>
    <property type="match status" value="2"/>
</dbReference>
<feature type="transmembrane region" description="Helical" evidence="7">
    <location>
        <begin position="238"/>
        <end position="263"/>
    </location>
</feature>
<keyword evidence="3" id="KW-1003">Cell membrane</keyword>
<gene>
    <name evidence="9" type="ORF">ACFPJ6_07120</name>
</gene>
<proteinExistence type="inferred from homology"/>
<keyword evidence="10" id="KW-1185">Reference proteome</keyword>
<dbReference type="InterPro" id="IPR050545">
    <property type="entry name" value="Mycobact_MmpL"/>
</dbReference>
<evidence type="ECO:0000313" key="9">
    <source>
        <dbReference type="EMBL" id="MFC5380556.1"/>
    </source>
</evidence>
<dbReference type="PANTHER" id="PTHR33406">
    <property type="entry name" value="MEMBRANE PROTEIN MJ1562-RELATED"/>
    <property type="match status" value="1"/>
</dbReference>
<evidence type="ECO:0000256" key="6">
    <source>
        <dbReference type="ARBA" id="ARBA00023136"/>
    </source>
</evidence>
<comment type="similarity">
    <text evidence="2">Belongs to the resistance-nodulation-cell division (RND) (TC 2.A.6) family. MmpL subfamily.</text>
</comment>
<feature type="transmembrane region" description="Helical" evidence="7">
    <location>
        <begin position="379"/>
        <end position="397"/>
    </location>
</feature>
<keyword evidence="5 7" id="KW-1133">Transmembrane helix</keyword>
<evidence type="ECO:0000256" key="1">
    <source>
        <dbReference type="ARBA" id="ARBA00004651"/>
    </source>
</evidence>
<feature type="transmembrane region" description="Helical" evidence="7">
    <location>
        <begin position="597"/>
        <end position="617"/>
    </location>
</feature>
<feature type="transmembrane region" description="Helical" evidence="7">
    <location>
        <begin position="290"/>
        <end position="312"/>
    </location>
</feature>